<dbReference type="Proteomes" id="UP001165060">
    <property type="component" value="Unassembled WGS sequence"/>
</dbReference>
<comment type="caution">
    <text evidence="2">The sequence shown here is derived from an EMBL/GenBank/DDBJ whole genome shotgun (WGS) entry which is preliminary data.</text>
</comment>
<keyword evidence="3" id="KW-1185">Reference proteome</keyword>
<name>A0ABQ6N964_9STRA</name>
<keyword evidence="1" id="KW-0812">Transmembrane</keyword>
<gene>
    <name evidence="2" type="ORF">TeGR_g3246</name>
</gene>
<evidence type="ECO:0000313" key="2">
    <source>
        <dbReference type="EMBL" id="GMI49957.1"/>
    </source>
</evidence>
<keyword evidence="1" id="KW-0472">Membrane</keyword>
<protein>
    <submittedName>
        <fullName evidence="2">Uncharacterized protein</fullName>
    </submittedName>
</protein>
<sequence>MLGISTELRAQVPYGVKLRAGLGAGLSLMDMVSDSIIIRDLFETPGKAHFANALLACVVFNIAWQVVLVLMQSMGLRKNRLRTMLLESLAVVSFIKPGTLLYRIPTLLGGTTYGFTLVTSQISVLVAVHL</sequence>
<keyword evidence="1" id="KW-1133">Transmembrane helix</keyword>
<proteinExistence type="predicted"/>
<dbReference type="EMBL" id="BRYB01006874">
    <property type="protein sequence ID" value="GMI49957.1"/>
    <property type="molecule type" value="Genomic_DNA"/>
</dbReference>
<feature type="non-terminal residue" evidence="2">
    <location>
        <position position="130"/>
    </location>
</feature>
<evidence type="ECO:0000256" key="1">
    <source>
        <dbReference type="SAM" id="Phobius"/>
    </source>
</evidence>
<evidence type="ECO:0000313" key="3">
    <source>
        <dbReference type="Proteomes" id="UP001165060"/>
    </source>
</evidence>
<feature type="transmembrane region" description="Helical" evidence="1">
    <location>
        <begin position="50"/>
        <end position="71"/>
    </location>
</feature>
<accession>A0ABQ6N964</accession>
<reference evidence="2 3" key="1">
    <citation type="journal article" date="2023" name="Commun. Biol.">
        <title>Genome analysis of Parmales, the sister group of diatoms, reveals the evolutionary specialization of diatoms from phago-mixotrophs to photoautotrophs.</title>
        <authorList>
            <person name="Ban H."/>
            <person name="Sato S."/>
            <person name="Yoshikawa S."/>
            <person name="Yamada K."/>
            <person name="Nakamura Y."/>
            <person name="Ichinomiya M."/>
            <person name="Sato N."/>
            <person name="Blanc-Mathieu R."/>
            <person name="Endo H."/>
            <person name="Kuwata A."/>
            <person name="Ogata H."/>
        </authorList>
    </citation>
    <scope>NUCLEOTIDE SEQUENCE [LARGE SCALE GENOMIC DNA]</scope>
</reference>
<organism evidence="2 3">
    <name type="scientific">Tetraparma gracilis</name>
    <dbReference type="NCBI Taxonomy" id="2962635"/>
    <lineage>
        <taxon>Eukaryota</taxon>
        <taxon>Sar</taxon>
        <taxon>Stramenopiles</taxon>
        <taxon>Ochrophyta</taxon>
        <taxon>Bolidophyceae</taxon>
        <taxon>Parmales</taxon>
        <taxon>Triparmaceae</taxon>
        <taxon>Tetraparma</taxon>
    </lineage>
</organism>